<feature type="region of interest" description="Disordered" evidence="1">
    <location>
        <begin position="178"/>
        <end position="213"/>
    </location>
</feature>
<feature type="compositionally biased region" description="Basic and acidic residues" evidence="1">
    <location>
        <begin position="184"/>
        <end position="194"/>
    </location>
</feature>
<dbReference type="Proteomes" id="UP000095282">
    <property type="component" value="Unplaced"/>
</dbReference>
<keyword evidence="2" id="KW-1185">Reference proteome</keyword>
<organism evidence="2 3">
    <name type="scientific">Caenorhabditis tropicalis</name>
    <dbReference type="NCBI Taxonomy" id="1561998"/>
    <lineage>
        <taxon>Eukaryota</taxon>
        <taxon>Metazoa</taxon>
        <taxon>Ecdysozoa</taxon>
        <taxon>Nematoda</taxon>
        <taxon>Chromadorea</taxon>
        <taxon>Rhabditida</taxon>
        <taxon>Rhabditina</taxon>
        <taxon>Rhabditomorpha</taxon>
        <taxon>Rhabditoidea</taxon>
        <taxon>Rhabditidae</taxon>
        <taxon>Peloderinae</taxon>
        <taxon>Caenorhabditis</taxon>
    </lineage>
</organism>
<protein>
    <submittedName>
        <fullName evidence="3">Fork-head domain-containing protein</fullName>
    </submittedName>
</protein>
<name>A0A1I7TLR6_9PELO</name>
<evidence type="ECO:0000256" key="1">
    <source>
        <dbReference type="SAM" id="MobiDB-lite"/>
    </source>
</evidence>
<evidence type="ECO:0000313" key="2">
    <source>
        <dbReference type="Proteomes" id="UP000095282"/>
    </source>
</evidence>
<feature type="compositionally biased region" description="Polar residues" evidence="1">
    <location>
        <begin position="148"/>
        <end position="157"/>
    </location>
</feature>
<sequence length="213" mass="24578">MDYVASDFLDLLRGMDVDVSWHEVVIRQLFEKKHGYDGYTIAFVNSVLKKYPEYFESEGGLFWKLTPLGSSFANRRVSSYRRDESQQRRSYTSQIDIGEYPGSGISAQTLKEFEDFLAFSDSESESDERKSRKKKNNTTRGFAHSGPIHTSSLSDSAKGTEQEETVEKVQNFLNVFKQIPNQGTHHEQKSKNEEEMSQPVKKFMAFFQQSDHQ</sequence>
<accession>A0A1I7TLR6</accession>
<feature type="region of interest" description="Disordered" evidence="1">
    <location>
        <begin position="121"/>
        <end position="163"/>
    </location>
</feature>
<evidence type="ECO:0000313" key="3">
    <source>
        <dbReference type="WBParaSite" id="Csp11.Scaffold628.g7175.t1"/>
    </source>
</evidence>
<dbReference type="WBParaSite" id="Csp11.Scaffold628.g7175.t1">
    <property type="protein sequence ID" value="Csp11.Scaffold628.g7175.t1"/>
    <property type="gene ID" value="Csp11.Scaffold628.g7175"/>
</dbReference>
<reference evidence="3" key="1">
    <citation type="submission" date="2016-11" db="UniProtKB">
        <authorList>
            <consortium name="WormBaseParasite"/>
        </authorList>
    </citation>
    <scope>IDENTIFICATION</scope>
</reference>
<dbReference type="AlphaFoldDB" id="A0A1I7TLR6"/>
<proteinExistence type="predicted"/>